<proteinExistence type="predicted"/>
<name>A0A0V0GK21_SOLCH</name>
<protein>
    <submittedName>
        <fullName evidence="1">Putative ovule protein</fullName>
    </submittedName>
</protein>
<dbReference type="EMBL" id="GEDG01036634">
    <property type="protein sequence ID" value="JAP08594.1"/>
    <property type="molecule type" value="Transcribed_RNA"/>
</dbReference>
<dbReference type="AlphaFoldDB" id="A0A0V0GK21"/>
<reference evidence="1" key="1">
    <citation type="submission" date="2015-12" db="EMBL/GenBank/DDBJ databases">
        <title>Gene expression during late stages of embryo sac development: a critical building block for successful pollen-pistil interactions.</title>
        <authorList>
            <person name="Liu Y."/>
            <person name="Joly V."/>
            <person name="Sabar M."/>
            <person name="Matton D.P."/>
        </authorList>
    </citation>
    <scope>NUCLEOTIDE SEQUENCE</scope>
</reference>
<accession>A0A0V0GK21</accession>
<sequence>RRGNRDRRVLLAYCDDIKADRDVRRRRQRKTEYPFGLETSRRCGLTASVKLWDFRMLGAFGSFVNGRYGLDRVGEVDWVGSAGHCWN</sequence>
<feature type="non-terminal residue" evidence="1">
    <location>
        <position position="1"/>
    </location>
</feature>
<organism evidence="1">
    <name type="scientific">Solanum chacoense</name>
    <name type="common">Chaco potato</name>
    <dbReference type="NCBI Taxonomy" id="4108"/>
    <lineage>
        <taxon>Eukaryota</taxon>
        <taxon>Viridiplantae</taxon>
        <taxon>Streptophyta</taxon>
        <taxon>Embryophyta</taxon>
        <taxon>Tracheophyta</taxon>
        <taxon>Spermatophyta</taxon>
        <taxon>Magnoliopsida</taxon>
        <taxon>eudicotyledons</taxon>
        <taxon>Gunneridae</taxon>
        <taxon>Pentapetalae</taxon>
        <taxon>asterids</taxon>
        <taxon>lamiids</taxon>
        <taxon>Solanales</taxon>
        <taxon>Solanaceae</taxon>
        <taxon>Solanoideae</taxon>
        <taxon>Solaneae</taxon>
        <taxon>Solanum</taxon>
    </lineage>
</organism>
<evidence type="ECO:0000313" key="1">
    <source>
        <dbReference type="EMBL" id="JAP08594.1"/>
    </source>
</evidence>